<dbReference type="InParanoid" id="A0A1B1AJ00"/>
<dbReference type="EMBL" id="CP013244">
    <property type="protein sequence ID" value="ANP46546.1"/>
    <property type="molecule type" value="Genomic_DNA"/>
</dbReference>
<dbReference type="RefSeq" id="WP_083197316.1">
    <property type="nucleotide sequence ID" value="NZ_CP013244.1"/>
</dbReference>
<keyword evidence="2" id="KW-1185">Reference proteome</keyword>
<evidence type="ECO:0000313" key="1">
    <source>
        <dbReference type="EMBL" id="ANP46546.1"/>
    </source>
</evidence>
<gene>
    <name evidence="1" type="ORF">ATE48_11765</name>
</gene>
<dbReference type="STRING" id="1759059.ATE48_11765"/>
<dbReference type="KEGG" id="cbot:ATE48_11765"/>
<reference evidence="1 2" key="1">
    <citation type="submission" date="2015-11" db="EMBL/GenBank/DDBJ databases">
        <title>Whole-Genome Sequence of Candidatus Oderbacter manganicum from the National Park Lower Oder Valley, Germany.</title>
        <authorList>
            <person name="Braun B."/>
            <person name="Liere K."/>
            <person name="Szewzyk U."/>
        </authorList>
    </citation>
    <scope>NUCLEOTIDE SEQUENCE [LARGE SCALE GENOMIC DNA]</scope>
    <source>
        <strain evidence="1 2">OTSz_A_272</strain>
    </source>
</reference>
<accession>A0A1B1AJ00</accession>
<protein>
    <submittedName>
        <fullName evidence="1">Uncharacterized protein</fullName>
    </submittedName>
</protein>
<name>A0A1B1AJ00_9PROT</name>
<proteinExistence type="predicted"/>
<dbReference type="AlphaFoldDB" id="A0A1B1AJ00"/>
<sequence>METSLERIVPLRPRANAYHRASGDLDGVLTSGAYSLSLMLQTNGFEVEGELHREESVHHHCAYCLNWVYTTSPNLTAMGFLNFRPTMLEDASWVVPFIESQTAEKLPGAETGAKHSFERWPTPVDYGPLMQEYAQEGARPR</sequence>
<organism evidence="1 2">
    <name type="scientific">Candidatus Viadribacter manganicus</name>
    <dbReference type="NCBI Taxonomy" id="1759059"/>
    <lineage>
        <taxon>Bacteria</taxon>
        <taxon>Pseudomonadati</taxon>
        <taxon>Pseudomonadota</taxon>
        <taxon>Alphaproteobacteria</taxon>
        <taxon>Hyphomonadales</taxon>
        <taxon>Hyphomonadaceae</taxon>
        <taxon>Candidatus Viadribacter</taxon>
    </lineage>
</organism>
<evidence type="ECO:0000313" key="2">
    <source>
        <dbReference type="Proteomes" id="UP000092498"/>
    </source>
</evidence>
<dbReference type="Proteomes" id="UP000092498">
    <property type="component" value="Chromosome"/>
</dbReference>